<dbReference type="RefSeq" id="WP_061399872.1">
    <property type="nucleotide sequence ID" value="NZ_LSNG01000005.1"/>
</dbReference>
<reference evidence="1 2" key="1">
    <citation type="submission" date="2016-02" db="EMBL/GenBank/DDBJ databases">
        <title>Complete Genome Sequences of Lactobacillus johnsonii Strain W1.</title>
        <authorList>
            <person name="Sun Y."/>
            <person name="Wu X."/>
        </authorList>
    </citation>
    <scope>NUCLEOTIDE SEQUENCE [LARGE SCALE GENOMIC DNA]</scope>
    <source>
        <strain evidence="1 2">W1</strain>
    </source>
</reference>
<protein>
    <submittedName>
        <fullName evidence="1">Uncharacterized protein</fullName>
    </submittedName>
</protein>
<dbReference type="OrthoDB" id="9806975at2"/>
<name>A0A9X0SD26_LACJH</name>
<comment type="caution">
    <text evidence="1">The sequence shown here is derived from an EMBL/GenBank/DDBJ whole genome shotgun (WGS) entry which is preliminary data.</text>
</comment>
<accession>A0A9X0SD26</accession>
<evidence type="ECO:0000313" key="1">
    <source>
        <dbReference type="EMBL" id="KXN76888.1"/>
    </source>
</evidence>
<organism evidence="1 2">
    <name type="scientific">Lactobacillus johnsonii</name>
    <dbReference type="NCBI Taxonomy" id="33959"/>
    <lineage>
        <taxon>Bacteria</taxon>
        <taxon>Bacillati</taxon>
        <taxon>Bacillota</taxon>
        <taxon>Bacilli</taxon>
        <taxon>Lactobacillales</taxon>
        <taxon>Lactobacillaceae</taxon>
        <taxon>Lactobacillus</taxon>
    </lineage>
</organism>
<dbReference type="EMBL" id="LSNG01000005">
    <property type="protein sequence ID" value="KXN76888.1"/>
    <property type="molecule type" value="Genomic_DNA"/>
</dbReference>
<dbReference type="AlphaFoldDB" id="A0A9X0SD26"/>
<dbReference type="Proteomes" id="UP000070346">
    <property type="component" value="Unassembled WGS sequence"/>
</dbReference>
<sequence>MKNYNYLEAVKEDVKAWLKDNSDQFEEIKNNNKIDGVIDWDGVKDDLNEILWNEDSITGNGSGSYTFNSEKAREYVLDGDGWQHLEDLANEGWITYENIGKDVTNYNFESLDVALRCYFLSQAIEDVIAD</sequence>
<evidence type="ECO:0000313" key="2">
    <source>
        <dbReference type="Proteomes" id="UP000070346"/>
    </source>
</evidence>
<gene>
    <name evidence="1" type="ORF">AYJ53_07430</name>
</gene>
<proteinExistence type="predicted"/>